<evidence type="ECO:0000256" key="11">
    <source>
        <dbReference type="ARBA" id="ARBA00023303"/>
    </source>
</evidence>
<evidence type="ECO:0000256" key="10">
    <source>
        <dbReference type="ARBA" id="ARBA00023136"/>
    </source>
</evidence>
<evidence type="ECO:0000256" key="3">
    <source>
        <dbReference type="ARBA" id="ARBA00022448"/>
    </source>
</evidence>
<evidence type="ECO:0000256" key="5">
    <source>
        <dbReference type="ARBA" id="ARBA00022692"/>
    </source>
</evidence>
<dbReference type="OrthoDB" id="7626281at2"/>
<protein>
    <submittedName>
        <fullName evidence="14">DUF1211 domain-containing protein</fullName>
    </submittedName>
</protein>
<dbReference type="InterPro" id="IPR010617">
    <property type="entry name" value="TMEM175-like"/>
</dbReference>
<sequence>MPADPDRPHGGRVLSKDRMEGFSDGVFGFAITLLVLDLAVRPPGTALQQVLHAWPFYLAYVISFLTIGGAWLAHTALTDRLARTDSLFLRLNLLVLLVVVFLPFPTRLIAEALHNASFERVYVTLYGLTLLAIRVLGAALDAYARREHLYSQKGEGEELQSTQRKFLPVVTGYVIAILVGLALPRLAVALYFGLAVYLVVPFRETARALFRHT</sequence>
<reference evidence="14 15" key="1">
    <citation type="submission" date="2018-11" db="EMBL/GenBank/DDBJ databases">
        <title>Trebonia kvetii gen.nov., sp.nov., a novel acidophilic actinobacterium, and proposal of the new actinobacterial family Treboniaceae fam. nov.</title>
        <authorList>
            <person name="Rapoport D."/>
            <person name="Sagova-Mareckova M."/>
            <person name="Sedlacek I."/>
            <person name="Provaznik J."/>
            <person name="Kralova S."/>
            <person name="Pavlinic D."/>
            <person name="Benes V."/>
            <person name="Kopecky J."/>
        </authorList>
    </citation>
    <scope>NUCLEOTIDE SEQUENCE [LARGE SCALE GENOMIC DNA]</scope>
    <source>
        <strain evidence="14 15">15Tr583</strain>
    </source>
</reference>
<comment type="caution">
    <text evidence="14">The sequence shown here is derived from an EMBL/GenBank/DDBJ whole genome shotgun (WGS) entry which is preliminary data.</text>
</comment>
<dbReference type="RefSeq" id="WP_145862168.1">
    <property type="nucleotide sequence ID" value="NZ_RPFW01000012.1"/>
</dbReference>
<dbReference type="GO" id="GO:0005267">
    <property type="term" value="F:potassium channel activity"/>
    <property type="evidence" value="ECO:0007669"/>
    <property type="project" value="UniProtKB-KW"/>
</dbReference>
<keyword evidence="8 13" id="KW-1133">Transmembrane helix</keyword>
<organism evidence="14 15">
    <name type="scientific">Trebonia kvetii</name>
    <dbReference type="NCBI Taxonomy" id="2480626"/>
    <lineage>
        <taxon>Bacteria</taxon>
        <taxon>Bacillati</taxon>
        <taxon>Actinomycetota</taxon>
        <taxon>Actinomycetes</taxon>
        <taxon>Streptosporangiales</taxon>
        <taxon>Treboniaceae</taxon>
        <taxon>Trebonia</taxon>
    </lineage>
</organism>
<evidence type="ECO:0000256" key="4">
    <source>
        <dbReference type="ARBA" id="ARBA00022538"/>
    </source>
</evidence>
<evidence type="ECO:0000256" key="6">
    <source>
        <dbReference type="ARBA" id="ARBA00022826"/>
    </source>
</evidence>
<evidence type="ECO:0000256" key="9">
    <source>
        <dbReference type="ARBA" id="ARBA00023065"/>
    </source>
</evidence>
<proteinExistence type="inferred from homology"/>
<name>A0A6P2BNF6_9ACTN</name>
<dbReference type="GO" id="GO:0016020">
    <property type="term" value="C:membrane"/>
    <property type="evidence" value="ECO:0007669"/>
    <property type="project" value="UniProtKB-SubCell"/>
</dbReference>
<evidence type="ECO:0000313" key="14">
    <source>
        <dbReference type="EMBL" id="TVY99683.1"/>
    </source>
</evidence>
<feature type="transmembrane region" description="Helical" evidence="13">
    <location>
        <begin position="21"/>
        <end position="40"/>
    </location>
</feature>
<feature type="transmembrane region" description="Helical" evidence="13">
    <location>
        <begin position="124"/>
        <end position="144"/>
    </location>
</feature>
<evidence type="ECO:0000313" key="15">
    <source>
        <dbReference type="Proteomes" id="UP000460272"/>
    </source>
</evidence>
<evidence type="ECO:0000256" key="13">
    <source>
        <dbReference type="SAM" id="Phobius"/>
    </source>
</evidence>
<gene>
    <name evidence="14" type="ORF">EAS64_41250</name>
</gene>
<keyword evidence="11" id="KW-0407">Ion channel</keyword>
<dbReference type="EMBL" id="RPFW01000012">
    <property type="protein sequence ID" value="TVY99683.1"/>
    <property type="molecule type" value="Genomic_DNA"/>
</dbReference>
<evidence type="ECO:0000256" key="12">
    <source>
        <dbReference type="ARBA" id="ARBA00034430"/>
    </source>
</evidence>
<evidence type="ECO:0000256" key="8">
    <source>
        <dbReference type="ARBA" id="ARBA00022989"/>
    </source>
</evidence>
<feature type="transmembrane region" description="Helical" evidence="13">
    <location>
        <begin position="165"/>
        <end position="183"/>
    </location>
</feature>
<dbReference type="Pfam" id="PF06736">
    <property type="entry name" value="TMEM175"/>
    <property type="match status" value="1"/>
</dbReference>
<dbReference type="AlphaFoldDB" id="A0A6P2BNF6"/>
<dbReference type="PANTHER" id="PTHR31462:SF5">
    <property type="entry name" value="ENDOSOMAL_LYSOSOMAL PROTON CHANNEL TMEM175"/>
    <property type="match status" value="1"/>
</dbReference>
<keyword evidence="9" id="KW-0406">Ion transport</keyword>
<keyword evidence="15" id="KW-1185">Reference proteome</keyword>
<dbReference type="PANTHER" id="PTHR31462">
    <property type="entry name" value="ENDOSOMAL/LYSOSOMAL POTASSIUM CHANNEL TMEM175"/>
    <property type="match status" value="1"/>
</dbReference>
<evidence type="ECO:0000256" key="2">
    <source>
        <dbReference type="ARBA" id="ARBA00006920"/>
    </source>
</evidence>
<keyword evidence="6" id="KW-0631">Potassium channel</keyword>
<keyword evidence="3" id="KW-0813">Transport</keyword>
<evidence type="ECO:0000256" key="7">
    <source>
        <dbReference type="ARBA" id="ARBA00022958"/>
    </source>
</evidence>
<keyword evidence="10 13" id="KW-0472">Membrane</keyword>
<accession>A0A6P2BNF6</accession>
<feature type="transmembrane region" description="Helical" evidence="13">
    <location>
        <begin position="52"/>
        <end position="75"/>
    </location>
</feature>
<dbReference type="GO" id="GO:0015252">
    <property type="term" value="F:proton channel activity"/>
    <property type="evidence" value="ECO:0007669"/>
    <property type="project" value="InterPro"/>
</dbReference>
<keyword evidence="4" id="KW-0633">Potassium transport</keyword>
<feature type="transmembrane region" description="Helical" evidence="13">
    <location>
        <begin position="87"/>
        <end position="104"/>
    </location>
</feature>
<comment type="catalytic activity">
    <reaction evidence="12">
        <text>K(+)(in) = K(+)(out)</text>
        <dbReference type="Rhea" id="RHEA:29463"/>
        <dbReference type="ChEBI" id="CHEBI:29103"/>
    </reaction>
</comment>
<keyword evidence="5 13" id="KW-0812">Transmembrane</keyword>
<comment type="similarity">
    <text evidence="2">Belongs to the TMEM175 family.</text>
</comment>
<keyword evidence="7" id="KW-0630">Potassium</keyword>
<dbReference type="Proteomes" id="UP000460272">
    <property type="component" value="Unassembled WGS sequence"/>
</dbReference>
<evidence type="ECO:0000256" key="1">
    <source>
        <dbReference type="ARBA" id="ARBA00004141"/>
    </source>
</evidence>
<comment type="subcellular location">
    <subcellularLocation>
        <location evidence="1">Membrane</location>
        <topology evidence="1">Multi-pass membrane protein</topology>
    </subcellularLocation>
</comment>